<feature type="domain" description="HTH lysR-type" evidence="5">
    <location>
        <begin position="1"/>
        <end position="58"/>
    </location>
</feature>
<evidence type="ECO:0000256" key="4">
    <source>
        <dbReference type="ARBA" id="ARBA00023163"/>
    </source>
</evidence>
<dbReference type="CDD" id="cd05466">
    <property type="entry name" value="PBP2_LTTR_substrate"/>
    <property type="match status" value="1"/>
</dbReference>
<evidence type="ECO:0000256" key="2">
    <source>
        <dbReference type="ARBA" id="ARBA00023015"/>
    </source>
</evidence>
<evidence type="ECO:0000259" key="5">
    <source>
        <dbReference type="PROSITE" id="PS50931"/>
    </source>
</evidence>
<evidence type="ECO:0000313" key="7">
    <source>
        <dbReference type="Proteomes" id="UP000198508"/>
    </source>
</evidence>
<organism evidence="6 7">
    <name type="scientific">Enterocloster lavalensis</name>
    <dbReference type="NCBI Taxonomy" id="460384"/>
    <lineage>
        <taxon>Bacteria</taxon>
        <taxon>Bacillati</taxon>
        <taxon>Bacillota</taxon>
        <taxon>Clostridia</taxon>
        <taxon>Lachnospirales</taxon>
        <taxon>Lachnospiraceae</taxon>
        <taxon>Enterocloster</taxon>
    </lineage>
</organism>
<dbReference type="FunFam" id="1.10.10.10:FF:000001">
    <property type="entry name" value="LysR family transcriptional regulator"/>
    <property type="match status" value="1"/>
</dbReference>
<protein>
    <submittedName>
        <fullName evidence="6">DNA-binding transcriptional regulator, LysR family</fullName>
    </submittedName>
</protein>
<dbReference type="Pfam" id="PF03466">
    <property type="entry name" value="LysR_substrate"/>
    <property type="match status" value="1"/>
</dbReference>
<dbReference type="InterPro" id="IPR036388">
    <property type="entry name" value="WH-like_DNA-bd_sf"/>
</dbReference>
<keyword evidence="3 6" id="KW-0238">DNA-binding</keyword>
<reference evidence="7" key="1">
    <citation type="submission" date="2016-10" db="EMBL/GenBank/DDBJ databases">
        <authorList>
            <person name="Varghese N."/>
            <person name="Submissions S."/>
        </authorList>
    </citation>
    <scope>NUCLEOTIDE SEQUENCE [LARGE SCALE GENOMIC DNA]</scope>
    <source>
        <strain evidence="7">NLAE-zl-G277</strain>
    </source>
</reference>
<dbReference type="PANTHER" id="PTHR30346:SF28">
    <property type="entry name" value="HTH-TYPE TRANSCRIPTIONAL REGULATOR CYNR"/>
    <property type="match status" value="1"/>
</dbReference>
<proteinExistence type="inferred from homology"/>
<dbReference type="Pfam" id="PF00126">
    <property type="entry name" value="HTH_1"/>
    <property type="match status" value="1"/>
</dbReference>
<keyword evidence="4" id="KW-0804">Transcription</keyword>
<dbReference type="SUPFAM" id="SSF53850">
    <property type="entry name" value="Periplasmic binding protein-like II"/>
    <property type="match status" value="1"/>
</dbReference>
<dbReference type="EMBL" id="FOIM01000009">
    <property type="protein sequence ID" value="SET61078.1"/>
    <property type="molecule type" value="Genomic_DNA"/>
</dbReference>
<dbReference type="GO" id="GO:0003700">
    <property type="term" value="F:DNA-binding transcription factor activity"/>
    <property type="evidence" value="ECO:0007669"/>
    <property type="project" value="InterPro"/>
</dbReference>
<dbReference type="GO" id="GO:0003677">
    <property type="term" value="F:DNA binding"/>
    <property type="evidence" value="ECO:0007669"/>
    <property type="project" value="UniProtKB-KW"/>
</dbReference>
<gene>
    <name evidence="6" type="ORF">SAMN05216313_109141</name>
</gene>
<dbReference type="Gene3D" id="3.40.190.10">
    <property type="entry name" value="Periplasmic binding protein-like II"/>
    <property type="match status" value="2"/>
</dbReference>
<evidence type="ECO:0000256" key="3">
    <source>
        <dbReference type="ARBA" id="ARBA00023125"/>
    </source>
</evidence>
<keyword evidence="2" id="KW-0805">Transcription regulation</keyword>
<name>A0A1I0FS97_9FIRM</name>
<evidence type="ECO:0000256" key="1">
    <source>
        <dbReference type="ARBA" id="ARBA00009437"/>
    </source>
</evidence>
<accession>A0A1I0FS97</accession>
<evidence type="ECO:0000313" key="6">
    <source>
        <dbReference type="EMBL" id="SET61078.1"/>
    </source>
</evidence>
<comment type="similarity">
    <text evidence="1">Belongs to the LysR transcriptional regulatory family.</text>
</comment>
<dbReference type="GeneID" id="93278266"/>
<keyword evidence="7" id="KW-1185">Reference proteome</keyword>
<dbReference type="PRINTS" id="PR00039">
    <property type="entry name" value="HTHLYSR"/>
</dbReference>
<dbReference type="AlphaFoldDB" id="A0A1I0FS97"/>
<dbReference type="RefSeq" id="WP_092363248.1">
    <property type="nucleotide sequence ID" value="NZ_DAINWJ010000320.1"/>
</dbReference>
<dbReference type="STRING" id="460384.SAMN05216313_109141"/>
<dbReference type="Gene3D" id="1.10.10.10">
    <property type="entry name" value="Winged helix-like DNA-binding domain superfamily/Winged helix DNA-binding domain"/>
    <property type="match status" value="1"/>
</dbReference>
<dbReference type="PROSITE" id="PS50931">
    <property type="entry name" value="HTH_LYSR"/>
    <property type="match status" value="1"/>
</dbReference>
<dbReference type="GO" id="GO:0032993">
    <property type="term" value="C:protein-DNA complex"/>
    <property type="evidence" value="ECO:0007669"/>
    <property type="project" value="TreeGrafter"/>
</dbReference>
<dbReference type="SUPFAM" id="SSF46785">
    <property type="entry name" value="Winged helix' DNA-binding domain"/>
    <property type="match status" value="1"/>
</dbReference>
<dbReference type="InterPro" id="IPR000847">
    <property type="entry name" value="LysR_HTH_N"/>
</dbReference>
<dbReference type="InterPro" id="IPR005119">
    <property type="entry name" value="LysR_subst-bd"/>
</dbReference>
<sequence>MNLKQMEYFTAIVGEGSISGAARSLHISQPPLSAQMRQLEEELGVTLFDRGSRAIRLTEAGRLFYNRAVSILEMTKAARKELKQLEDGLLGTLRLGMISSVETQGIITSIASFRRRYPRMSFRISEGNTYQLLDKLTTGQIDAALVRTPFPEESFDCRYLTEEPMLAVGRADFFPADCGPKLPLKELAALPLIIYRRWESVLGRMFPHPQPEYLCVNDDARTSLMWAASGVGVAVVPASIVNGWQSAPFPMTAKIISSPPLTSTIALVKLKNAGLSAVGQHFFQSFQVPEHGESAG</sequence>
<dbReference type="Proteomes" id="UP000198508">
    <property type="component" value="Unassembled WGS sequence"/>
</dbReference>
<dbReference type="PANTHER" id="PTHR30346">
    <property type="entry name" value="TRANSCRIPTIONAL DUAL REGULATOR HCAR-RELATED"/>
    <property type="match status" value="1"/>
</dbReference>
<dbReference type="InterPro" id="IPR036390">
    <property type="entry name" value="WH_DNA-bd_sf"/>
</dbReference>